<name>A0A427A660_ENSVE</name>
<comment type="caution">
    <text evidence="1">The sequence shown here is derived from an EMBL/GenBank/DDBJ whole genome shotgun (WGS) entry which is preliminary data.</text>
</comment>
<dbReference type="Proteomes" id="UP000287651">
    <property type="component" value="Unassembled WGS sequence"/>
</dbReference>
<proteinExistence type="predicted"/>
<reference evidence="1 2" key="1">
    <citation type="journal article" date="2014" name="Agronomy (Basel)">
        <title>A Draft Genome Sequence for Ensete ventricosum, the Drought-Tolerant Tree Against Hunger.</title>
        <authorList>
            <person name="Harrison J."/>
            <person name="Moore K.A."/>
            <person name="Paszkiewicz K."/>
            <person name="Jones T."/>
            <person name="Grant M."/>
            <person name="Ambacheew D."/>
            <person name="Muzemil S."/>
            <person name="Studholme D.J."/>
        </authorList>
    </citation>
    <scope>NUCLEOTIDE SEQUENCE [LARGE SCALE GENOMIC DNA]</scope>
</reference>
<gene>
    <name evidence="1" type="ORF">B296_00017093</name>
</gene>
<organism evidence="1 2">
    <name type="scientific">Ensete ventricosum</name>
    <name type="common">Abyssinian banana</name>
    <name type="synonym">Musa ensete</name>
    <dbReference type="NCBI Taxonomy" id="4639"/>
    <lineage>
        <taxon>Eukaryota</taxon>
        <taxon>Viridiplantae</taxon>
        <taxon>Streptophyta</taxon>
        <taxon>Embryophyta</taxon>
        <taxon>Tracheophyta</taxon>
        <taxon>Spermatophyta</taxon>
        <taxon>Magnoliopsida</taxon>
        <taxon>Liliopsida</taxon>
        <taxon>Zingiberales</taxon>
        <taxon>Musaceae</taxon>
        <taxon>Ensete</taxon>
    </lineage>
</organism>
<protein>
    <submittedName>
        <fullName evidence="1">Uncharacterized protein</fullName>
    </submittedName>
</protein>
<evidence type="ECO:0000313" key="1">
    <source>
        <dbReference type="EMBL" id="RRT71661.1"/>
    </source>
</evidence>
<sequence length="79" mass="9037">QQQRRSVVFLLPITGSSSKSPDEMFLDNLISILLTGHISRKSIVGYRSKATNKFSFEANLCRAKHSVCSRRLLQMMFFL</sequence>
<evidence type="ECO:0000313" key="2">
    <source>
        <dbReference type="Proteomes" id="UP000287651"/>
    </source>
</evidence>
<accession>A0A427A660</accession>
<feature type="non-terminal residue" evidence="1">
    <location>
        <position position="1"/>
    </location>
</feature>
<dbReference type="AlphaFoldDB" id="A0A427A660"/>
<dbReference type="EMBL" id="AMZH03003641">
    <property type="protein sequence ID" value="RRT71661.1"/>
    <property type="molecule type" value="Genomic_DNA"/>
</dbReference>